<dbReference type="GeneID" id="63751355"/>
<evidence type="ECO:0000313" key="2">
    <source>
        <dbReference type="Proteomes" id="UP000184383"/>
    </source>
</evidence>
<reference evidence="2" key="1">
    <citation type="journal article" date="2017" name="Genome Biol.">
        <title>Comparative genomics reveals high biological diversity and specific adaptations in the industrially and medically important fungal genus Aspergillus.</title>
        <authorList>
            <person name="de Vries R.P."/>
            <person name="Riley R."/>
            <person name="Wiebenga A."/>
            <person name="Aguilar-Osorio G."/>
            <person name="Amillis S."/>
            <person name="Uchima C.A."/>
            <person name="Anderluh G."/>
            <person name="Asadollahi M."/>
            <person name="Askin M."/>
            <person name="Barry K."/>
            <person name="Battaglia E."/>
            <person name="Bayram O."/>
            <person name="Benocci T."/>
            <person name="Braus-Stromeyer S.A."/>
            <person name="Caldana C."/>
            <person name="Canovas D."/>
            <person name="Cerqueira G.C."/>
            <person name="Chen F."/>
            <person name="Chen W."/>
            <person name="Choi C."/>
            <person name="Clum A."/>
            <person name="Dos Santos R.A."/>
            <person name="Damasio A.R."/>
            <person name="Diallinas G."/>
            <person name="Emri T."/>
            <person name="Fekete E."/>
            <person name="Flipphi M."/>
            <person name="Freyberg S."/>
            <person name="Gallo A."/>
            <person name="Gournas C."/>
            <person name="Habgood R."/>
            <person name="Hainaut M."/>
            <person name="Harispe M.L."/>
            <person name="Henrissat B."/>
            <person name="Hilden K.S."/>
            <person name="Hope R."/>
            <person name="Hossain A."/>
            <person name="Karabika E."/>
            <person name="Karaffa L."/>
            <person name="Karanyi Z."/>
            <person name="Krasevec N."/>
            <person name="Kuo A."/>
            <person name="Kusch H."/>
            <person name="LaButti K."/>
            <person name="Lagendijk E.L."/>
            <person name="Lapidus A."/>
            <person name="Levasseur A."/>
            <person name="Lindquist E."/>
            <person name="Lipzen A."/>
            <person name="Logrieco A.F."/>
            <person name="MacCabe A."/>
            <person name="Maekelae M.R."/>
            <person name="Malavazi I."/>
            <person name="Melin P."/>
            <person name="Meyer V."/>
            <person name="Mielnichuk N."/>
            <person name="Miskei M."/>
            <person name="Molnar A.P."/>
            <person name="Mule G."/>
            <person name="Ngan C.Y."/>
            <person name="Orejas M."/>
            <person name="Orosz E."/>
            <person name="Ouedraogo J.P."/>
            <person name="Overkamp K.M."/>
            <person name="Park H.-S."/>
            <person name="Perrone G."/>
            <person name="Piumi F."/>
            <person name="Punt P.J."/>
            <person name="Ram A.F."/>
            <person name="Ramon A."/>
            <person name="Rauscher S."/>
            <person name="Record E."/>
            <person name="Riano-Pachon D.M."/>
            <person name="Robert V."/>
            <person name="Roehrig J."/>
            <person name="Ruller R."/>
            <person name="Salamov A."/>
            <person name="Salih N.S."/>
            <person name="Samson R.A."/>
            <person name="Sandor E."/>
            <person name="Sanguinetti M."/>
            <person name="Schuetze T."/>
            <person name="Sepcic K."/>
            <person name="Shelest E."/>
            <person name="Sherlock G."/>
            <person name="Sophianopoulou V."/>
            <person name="Squina F.M."/>
            <person name="Sun H."/>
            <person name="Susca A."/>
            <person name="Todd R.B."/>
            <person name="Tsang A."/>
            <person name="Unkles S.E."/>
            <person name="van de Wiele N."/>
            <person name="van Rossen-Uffink D."/>
            <person name="Oliveira J.V."/>
            <person name="Vesth T.C."/>
            <person name="Visser J."/>
            <person name="Yu J.-H."/>
            <person name="Zhou M."/>
            <person name="Andersen M.R."/>
            <person name="Archer D.B."/>
            <person name="Baker S.E."/>
            <person name="Benoit I."/>
            <person name="Brakhage A.A."/>
            <person name="Braus G.H."/>
            <person name="Fischer R."/>
            <person name="Frisvad J.C."/>
            <person name="Goldman G.H."/>
            <person name="Houbraken J."/>
            <person name="Oakley B."/>
            <person name="Pocsi I."/>
            <person name="Scazzocchio C."/>
            <person name="Seiboth B."/>
            <person name="vanKuyk P.A."/>
            <person name="Wortman J."/>
            <person name="Dyer P.S."/>
            <person name="Grigoriev I.V."/>
        </authorList>
    </citation>
    <scope>NUCLEOTIDE SEQUENCE [LARGE SCALE GENOMIC DNA]</scope>
    <source>
        <strain evidence="2">DTO 134E9</strain>
    </source>
</reference>
<sequence length="180" mass="19989">MCYFFPNLPPCACILQLYQPCQQARIHHLPDRYPVPIVQVCGKVYFVPGGPYRICPRCHAGFPPGVGTCVALVGVGICIPVLQQQQQQAIMNSDQRVITGGVSSGEGGLRRAKRSQFRRQRLSSPQLRLRNKWLSSLRVVEEDICCWGPGGGFWGFEFFSGCELGQWGGLRCEFIGITKG</sequence>
<protein>
    <submittedName>
        <fullName evidence="1">Uncharacterized protein</fullName>
    </submittedName>
</protein>
<proteinExistence type="predicted"/>
<dbReference type="Proteomes" id="UP000184383">
    <property type="component" value="Unassembled WGS sequence"/>
</dbReference>
<keyword evidence="2" id="KW-1185">Reference proteome</keyword>
<name>A0A1L9RNV4_ASPWE</name>
<gene>
    <name evidence="1" type="ORF">ASPWEDRAFT_412362</name>
</gene>
<dbReference type="AlphaFoldDB" id="A0A1L9RNV4"/>
<dbReference type="RefSeq" id="XP_040690229.1">
    <property type="nucleotide sequence ID" value="XM_040835507.1"/>
</dbReference>
<accession>A0A1L9RNV4</accession>
<dbReference type="VEuPathDB" id="FungiDB:ASPWEDRAFT_412362"/>
<dbReference type="EMBL" id="KV878211">
    <property type="protein sequence ID" value="OJJ36553.1"/>
    <property type="molecule type" value="Genomic_DNA"/>
</dbReference>
<evidence type="ECO:0000313" key="1">
    <source>
        <dbReference type="EMBL" id="OJJ36553.1"/>
    </source>
</evidence>
<organism evidence="1 2">
    <name type="scientific">Aspergillus wentii DTO 134E9</name>
    <dbReference type="NCBI Taxonomy" id="1073089"/>
    <lineage>
        <taxon>Eukaryota</taxon>
        <taxon>Fungi</taxon>
        <taxon>Dikarya</taxon>
        <taxon>Ascomycota</taxon>
        <taxon>Pezizomycotina</taxon>
        <taxon>Eurotiomycetes</taxon>
        <taxon>Eurotiomycetidae</taxon>
        <taxon>Eurotiales</taxon>
        <taxon>Aspergillaceae</taxon>
        <taxon>Aspergillus</taxon>
        <taxon>Aspergillus subgen. Cremei</taxon>
    </lineage>
</organism>